<gene>
    <name evidence="1" type="ORF">LA76x_2217</name>
</gene>
<proteinExistence type="predicted"/>
<reference evidence="1 2" key="1">
    <citation type="journal article" date="2015" name="BMC Genomics">
        <title>Comparative genomics and metabolic profiling of the genus Lysobacter.</title>
        <authorList>
            <person name="de Bruijn I."/>
            <person name="Cheng X."/>
            <person name="de Jager V."/>
            <person name="Exposito R.G."/>
            <person name="Watrous J."/>
            <person name="Patel N."/>
            <person name="Postma J."/>
            <person name="Dorrestein P.C."/>
            <person name="Kobayashi D."/>
            <person name="Raaijmakers J.M."/>
        </authorList>
    </citation>
    <scope>NUCLEOTIDE SEQUENCE [LARGE SCALE GENOMIC DNA]</scope>
    <source>
        <strain evidence="1 2">76</strain>
    </source>
</reference>
<name>A0A0S2F9Z9_LYSAN</name>
<dbReference type="KEGG" id="lab:LA76x_2217"/>
<evidence type="ECO:0000313" key="1">
    <source>
        <dbReference type="EMBL" id="ALN80353.1"/>
    </source>
</evidence>
<dbReference type="EMBL" id="CP011129">
    <property type="protein sequence ID" value="ALN80353.1"/>
    <property type="molecule type" value="Genomic_DNA"/>
</dbReference>
<evidence type="ECO:0000313" key="2">
    <source>
        <dbReference type="Proteomes" id="UP000060787"/>
    </source>
</evidence>
<sequence length="40" mass="4535">MTAIAYDSRARHDTKSVVRTIRERFRLSPDNGDAPHSPLP</sequence>
<protein>
    <submittedName>
        <fullName evidence="1">Uncharacterized protein</fullName>
    </submittedName>
</protein>
<dbReference type="AlphaFoldDB" id="A0A0S2F9Z9"/>
<dbReference type="Proteomes" id="UP000060787">
    <property type="component" value="Chromosome"/>
</dbReference>
<accession>A0A0S2F9Z9</accession>
<organism evidence="1 2">
    <name type="scientific">Lysobacter antibioticus</name>
    <dbReference type="NCBI Taxonomy" id="84531"/>
    <lineage>
        <taxon>Bacteria</taxon>
        <taxon>Pseudomonadati</taxon>
        <taxon>Pseudomonadota</taxon>
        <taxon>Gammaproteobacteria</taxon>
        <taxon>Lysobacterales</taxon>
        <taxon>Lysobacteraceae</taxon>
        <taxon>Lysobacter</taxon>
    </lineage>
</organism>
<keyword evidence="2" id="KW-1185">Reference proteome</keyword>
<dbReference type="STRING" id="84531.LA76x_2217"/>